<evidence type="ECO:0000313" key="2">
    <source>
        <dbReference type="Proteomes" id="UP001163603"/>
    </source>
</evidence>
<comment type="caution">
    <text evidence="1">The sequence shown here is derived from an EMBL/GenBank/DDBJ whole genome shotgun (WGS) entry which is preliminary data.</text>
</comment>
<proteinExistence type="predicted"/>
<dbReference type="Proteomes" id="UP001163603">
    <property type="component" value="Chromosome 2"/>
</dbReference>
<evidence type="ECO:0000313" key="1">
    <source>
        <dbReference type="EMBL" id="KAJ0048175.1"/>
    </source>
</evidence>
<dbReference type="EMBL" id="CM047737">
    <property type="protein sequence ID" value="KAJ0048175.1"/>
    <property type="molecule type" value="Genomic_DNA"/>
</dbReference>
<reference evidence="2" key="1">
    <citation type="journal article" date="2023" name="G3 (Bethesda)">
        <title>Genome assembly and association tests identify interacting loci associated with vigor, precocity, and sex in interspecific pistachio rootstocks.</title>
        <authorList>
            <person name="Palmer W."/>
            <person name="Jacygrad E."/>
            <person name="Sagayaradj S."/>
            <person name="Cavanaugh K."/>
            <person name="Han R."/>
            <person name="Bertier L."/>
            <person name="Beede B."/>
            <person name="Kafkas S."/>
            <person name="Golino D."/>
            <person name="Preece J."/>
            <person name="Michelmore R."/>
        </authorList>
    </citation>
    <scope>NUCLEOTIDE SEQUENCE [LARGE SCALE GENOMIC DNA]</scope>
</reference>
<sequence>MCHQTSCGCLSAEEATTGEESLLIYCKPVELYNILRCRAQHNVIFCIFLQKLCLHFFEEVCNTKYGQSAKGVHIILFSSRAEIVVFNYRDYSNMLQKTEVTEDFSCPFCSMQCASFKGLRYHLCSSHDLFNFEFWVTEDYQAVNVSVKTDILRSEVVAGGVDPQLQPFFFCSKPRRCRPKKLTQNERRVNIQFLELDSPKLPTDPPRELSEKNDGEKVSKSSIENKLQDGRDGDKNSGFDVAECIECVGSSFNVPGVSIAMAQSSVDPECVKSLSGSEAAVPTMLHVVKSRKITTERSDPRNGFNFIFLCVCFRWMPSLASSVYFYTSGSSIILTEFR</sequence>
<name>A0ACC0ZCH9_9ROSI</name>
<keyword evidence="2" id="KW-1185">Reference proteome</keyword>
<organism evidence="1 2">
    <name type="scientific">Pistacia integerrima</name>
    <dbReference type="NCBI Taxonomy" id="434235"/>
    <lineage>
        <taxon>Eukaryota</taxon>
        <taxon>Viridiplantae</taxon>
        <taxon>Streptophyta</taxon>
        <taxon>Embryophyta</taxon>
        <taxon>Tracheophyta</taxon>
        <taxon>Spermatophyta</taxon>
        <taxon>Magnoliopsida</taxon>
        <taxon>eudicotyledons</taxon>
        <taxon>Gunneridae</taxon>
        <taxon>Pentapetalae</taxon>
        <taxon>rosids</taxon>
        <taxon>malvids</taxon>
        <taxon>Sapindales</taxon>
        <taxon>Anacardiaceae</taxon>
        <taxon>Pistacia</taxon>
    </lineage>
</organism>
<protein>
    <submittedName>
        <fullName evidence="1">Uncharacterized protein</fullName>
    </submittedName>
</protein>
<accession>A0ACC0ZCH9</accession>
<gene>
    <name evidence="1" type="ORF">Pint_15788</name>
</gene>